<evidence type="ECO:0000313" key="2">
    <source>
        <dbReference type="Proteomes" id="UP000010793"/>
    </source>
</evidence>
<reference evidence="1 2" key="1">
    <citation type="journal article" date="2013" name="Genome Announc.">
        <title>Complete Genome Sequence of the Porcine Strain Brachyspira pilosicoli P43/6/78(T.).</title>
        <authorList>
            <person name="Lin C."/>
            <person name="den Bakker H.C."/>
            <person name="Suzuki H."/>
            <person name="Lefebure T."/>
            <person name="Ponnala L."/>
            <person name="Sun Q."/>
            <person name="Stanhope M.J."/>
            <person name="Wiedmann M."/>
            <person name="Duhamel G.E."/>
        </authorList>
    </citation>
    <scope>NUCLEOTIDE SEQUENCE [LARGE SCALE GENOMIC DNA]</scope>
    <source>
        <strain evidence="1 2">P43/6/78</strain>
    </source>
</reference>
<organism evidence="1 2">
    <name type="scientific">Brachyspira pilosicoli P43/6/78</name>
    <dbReference type="NCBI Taxonomy" id="1042417"/>
    <lineage>
        <taxon>Bacteria</taxon>
        <taxon>Pseudomonadati</taxon>
        <taxon>Spirochaetota</taxon>
        <taxon>Spirochaetia</taxon>
        <taxon>Brachyspirales</taxon>
        <taxon>Brachyspiraceae</taxon>
        <taxon>Brachyspira</taxon>
    </lineage>
</organism>
<keyword evidence="2" id="KW-1185">Reference proteome</keyword>
<dbReference type="RefSeq" id="WP_015273985.1">
    <property type="nucleotide sequence ID" value="NC_019908.1"/>
</dbReference>
<dbReference type="Proteomes" id="UP000010793">
    <property type="component" value="Chromosome"/>
</dbReference>
<protein>
    <submittedName>
        <fullName evidence="1">Uncharacterized protein</fullName>
    </submittedName>
</protein>
<proteinExistence type="predicted"/>
<evidence type="ECO:0000313" key="1">
    <source>
        <dbReference type="EMBL" id="AGA65717.1"/>
    </source>
</evidence>
<accession>A0A3B6VW93</accession>
<dbReference type="KEGG" id="bpip:BPP43_01935"/>
<name>A0A3B6VW93_BRAPL</name>
<dbReference type="AlphaFoldDB" id="A0A3B6VW93"/>
<dbReference type="EMBL" id="CP002873">
    <property type="protein sequence ID" value="AGA65717.1"/>
    <property type="molecule type" value="Genomic_DNA"/>
</dbReference>
<sequence length="293" mass="34074">MPDNKEIVTLKKELFEGEYSDILKAISSSNTFLAKSTIESYLREFSADNNKRKLNAIELFVAEYSKLHYYDDGSVIKVIDELFKYKTINSIKNITFDTNINNALLYGDFVRFIFALYFGKYQEELNIIIKYIYESISVISHNLVSNFDKDKINIIKSSSVYRNIFDVLALFSEMAGDARSRAEVMHYKSYITANVMQDYRALIGPDMIKTAICFEEIEDNERAINIYKSITSDFECVLSSIVYGNYKEEDRDEDYISLVSLWQAYDGIQRIENTNAYEEKMDIIEKSIHKIIS</sequence>
<gene>
    <name evidence="1" type="ORF">BPP43_01935</name>
</gene>